<dbReference type="EMBL" id="DUGC01000113">
    <property type="protein sequence ID" value="HIH10393.1"/>
    <property type="molecule type" value="Genomic_DNA"/>
</dbReference>
<evidence type="ECO:0000256" key="1">
    <source>
        <dbReference type="SAM" id="Phobius"/>
    </source>
</evidence>
<dbReference type="Proteomes" id="UP000565078">
    <property type="component" value="Unassembled WGS sequence"/>
</dbReference>
<organism evidence="2 3">
    <name type="scientific">Candidatus Iainarchaeum sp</name>
    <dbReference type="NCBI Taxonomy" id="3101447"/>
    <lineage>
        <taxon>Archaea</taxon>
        <taxon>Candidatus Iainarchaeota</taxon>
        <taxon>Candidatus Iainarchaeia</taxon>
        <taxon>Candidatus Iainarchaeales</taxon>
        <taxon>Candidatus Iainarchaeaceae</taxon>
        <taxon>Candidatus Iainarchaeum</taxon>
    </lineage>
</organism>
<keyword evidence="1" id="KW-0472">Membrane</keyword>
<proteinExistence type="predicted"/>
<evidence type="ECO:0000313" key="3">
    <source>
        <dbReference type="Proteomes" id="UP000565078"/>
    </source>
</evidence>
<protein>
    <recommendedName>
        <fullName evidence="4">DUF883 domain-containing protein</fullName>
    </recommendedName>
</protein>
<sequence length="86" mass="9843">MPMTESRKGAEGAHDMRIEQKITEGREKMTQMMGEFQENIGEKVDDIRGEIQERPFLYTAVAFGLGVAIGYIIHNQGNGHRRYENE</sequence>
<dbReference type="AlphaFoldDB" id="A0A7J4IXX8"/>
<keyword evidence="1" id="KW-1133">Transmembrane helix</keyword>
<gene>
    <name evidence="2" type="ORF">HA254_07055</name>
</gene>
<reference evidence="3" key="1">
    <citation type="journal article" date="2020" name="bioRxiv">
        <title>A rank-normalized archaeal taxonomy based on genome phylogeny resolves widespread incomplete and uneven classifications.</title>
        <authorList>
            <person name="Rinke C."/>
            <person name="Chuvochina M."/>
            <person name="Mussig A.J."/>
            <person name="Chaumeil P.-A."/>
            <person name="Waite D.W."/>
            <person name="Whitman W.B."/>
            <person name="Parks D.H."/>
            <person name="Hugenholtz P."/>
        </authorList>
    </citation>
    <scope>NUCLEOTIDE SEQUENCE [LARGE SCALE GENOMIC DNA]</scope>
</reference>
<evidence type="ECO:0000313" key="2">
    <source>
        <dbReference type="EMBL" id="HIH10393.1"/>
    </source>
</evidence>
<comment type="caution">
    <text evidence="2">The sequence shown here is derived from an EMBL/GenBank/DDBJ whole genome shotgun (WGS) entry which is preliminary data.</text>
</comment>
<feature type="transmembrane region" description="Helical" evidence="1">
    <location>
        <begin position="56"/>
        <end position="73"/>
    </location>
</feature>
<name>A0A7J4IXX8_9ARCH</name>
<evidence type="ECO:0008006" key="4">
    <source>
        <dbReference type="Google" id="ProtNLM"/>
    </source>
</evidence>
<accession>A0A7J4IXX8</accession>
<keyword evidence="1" id="KW-0812">Transmembrane</keyword>